<dbReference type="GO" id="GO:0004843">
    <property type="term" value="F:cysteine-type deubiquitinase activity"/>
    <property type="evidence" value="ECO:0007669"/>
    <property type="project" value="InterPro"/>
</dbReference>
<keyword evidence="2" id="KW-0378">Hydrolase</keyword>
<dbReference type="Pfam" id="PF00443">
    <property type="entry name" value="UCH"/>
    <property type="match status" value="1"/>
</dbReference>
<dbReference type="InterPro" id="IPR028889">
    <property type="entry name" value="USP"/>
</dbReference>
<evidence type="ECO:0000313" key="6">
    <source>
        <dbReference type="Proteomes" id="UP000030745"/>
    </source>
</evidence>
<dbReference type="PROSITE" id="PS50235">
    <property type="entry name" value="USP_3"/>
    <property type="match status" value="1"/>
</dbReference>
<accession>A0A067CSW7</accession>
<dbReference type="EMBL" id="KK583204">
    <property type="protein sequence ID" value="KDO29892.1"/>
    <property type="molecule type" value="Genomic_DNA"/>
</dbReference>
<dbReference type="PANTHER" id="PTHR22975:SF9">
    <property type="entry name" value="ECHINUS SPLICE FORM 3"/>
    <property type="match status" value="1"/>
</dbReference>
<dbReference type="Gene3D" id="3.90.70.10">
    <property type="entry name" value="Cysteine proteinases"/>
    <property type="match status" value="1"/>
</dbReference>
<feature type="compositionally biased region" description="Polar residues" evidence="3">
    <location>
        <begin position="7"/>
        <end position="24"/>
    </location>
</feature>
<reference evidence="5 6" key="1">
    <citation type="journal article" date="2013" name="PLoS Genet.">
        <title>Distinctive expansion of potential virulence genes in the genome of the oomycete fish pathogen Saprolegnia parasitica.</title>
        <authorList>
            <person name="Jiang R.H."/>
            <person name="de Bruijn I."/>
            <person name="Haas B.J."/>
            <person name="Belmonte R."/>
            <person name="Lobach L."/>
            <person name="Christie J."/>
            <person name="van den Ackerveken G."/>
            <person name="Bottin A."/>
            <person name="Bulone V."/>
            <person name="Diaz-Moreno S.M."/>
            <person name="Dumas B."/>
            <person name="Fan L."/>
            <person name="Gaulin E."/>
            <person name="Govers F."/>
            <person name="Grenville-Briggs L.J."/>
            <person name="Horner N.R."/>
            <person name="Levin J.Z."/>
            <person name="Mammella M."/>
            <person name="Meijer H.J."/>
            <person name="Morris P."/>
            <person name="Nusbaum C."/>
            <person name="Oome S."/>
            <person name="Phillips A.J."/>
            <person name="van Rooyen D."/>
            <person name="Rzeszutek E."/>
            <person name="Saraiva M."/>
            <person name="Secombes C.J."/>
            <person name="Seidl M.F."/>
            <person name="Snel B."/>
            <person name="Stassen J.H."/>
            <person name="Sykes S."/>
            <person name="Tripathy S."/>
            <person name="van den Berg H."/>
            <person name="Vega-Arreguin J.C."/>
            <person name="Wawra S."/>
            <person name="Young S.K."/>
            <person name="Zeng Q."/>
            <person name="Dieguez-Uribeondo J."/>
            <person name="Russ C."/>
            <person name="Tyler B.M."/>
            <person name="van West P."/>
        </authorList>
    </citation>
    <scope>NUCLEOTIDE SEQUENCE [LARGE SCALE GENOMIC DNA]</scope>
    <source>
        <strain evidence="5 6">CBS 223.65</strain>
    </source>
</reference>
<dbReference type="InterPro" id="IPR052398">
    <property type="entry name" value="Ubiquitin_hydrolase_53/54"/>
</dbReference>
<protein>
    <recommendedName>
        <fullName evidence="4">USP domain-containing protein</fullName>
    </recommendedName>
</protein>
<organism evidence="5 6">
    <name type="scientific">Saprolegnia parasitica (strain CBS 223.65)</name>
    <dbReference type="NCBI Taxonomy" id="695850"/>
    <lineage>
        <taxon>Eukaryota</taxon>
        <taxon>Sar</taxon>
        <taxon>Stramenopiles</taxon>
        <taxon>Oomycota</taxon>
        <taxon>Saprolegniomycetes</taxon>
        <taxon>Saprolegniales</taxon>
        <taxon>Saprolegniaceae</taxon>
        <taxon>Saprolegnia</taxon>
    </lineage>
</organism>
<feature type="domain" description="USP" evidence="4">
    <location>
        <begin position="403"/>
        <end position="742"/>
    </location>
</feature>
<dbReference type="OMA" id="ENWRATD"/>
<dbReference type="OrthoDB" id="205782at2759"/>
<dbReference type="Proteomes" id="UP000030745">
    <property type="component" value="Unassembled WGS sequence"/>
</dbReference>
<dbReference type="PANTHER" id="PTHR22975">
    <property type="entry name" value="UBIQUITIN SPECIFIC PROTEINASE"/>
    <property type="match status" value="1"/>
</dbReference>
<keyword evidence="1" id="KW-0833">Ubl conjugation pathway</keyword>
<feature type="compositionally biased region" description="Pro residues" evidence="3">
    <location>
        <begin position="92"/>
        <end position="109"/>
    </location>
</feature>
<evidence type="ECO:0000259" key="4">
    <source>
        <dbReference type="PROSITE" id="PS50235"/>
    </source>
</evidence>
<evidence type="ECO:0000313" key="5">
    <source>
        <dbReference type="EMBL" id="KDO29892.1"/>
    </source>
</evidence>
<evidence type="ECO:0000256" key="3">
    <source>
        <dbReference type="SAM" id="MobiDB-lite"/>
    </source>
</evidence>
<name>A0A067CSW7_SAPPC</name>
<dbReference type="VEuPathDB" id="FungiDB:SPRG_04959"/>
<evidence type="ECO:0000256" key="2">
    <source>
        <dbReference type="ARBA" id="ARBA00022801"/>
    </source>
</evidence>
<dbReference type="KEGG" id="spar:SPRG_04959"/>
<evidence type="ECO:0000256" key="1">
    <source>
        <dbReference type="ARBA" id="ARBA00022786"/>
    </source>
</evidence>
<gene>
    <name evidence="5" type="ORF">SPRG_04959</name>
</gene>
<dbReference type="SUPFAM" id="SSF54001">
    <property type="entry name" value="Cysteine proteinases"/>
    <property type="match status" value="1"/>
</dbReference>
<dbReference type="AlphaFoldDB" id="A0A067CSW7"/>
<keyword evidence="6" id="KW-1185">Reference proteome</keyword>
<dbReference type="GeneID" id="24127374"/>
<dbReference type="RefSeq" id="XP_012199487.1">
    <property type="nucleotide sequence ID" value="XM_012344097.1"/>
</dbReference>
<dbReference type="GO" id="GO:0016579">
    <property type="term" value="P:protein deubiquitination"/>
    <property type="evidence" value="ECO:0007669"/>
    <property type="project" value="InterPro"/>
</dbReference>
<proteinExistence type="predicted"/>
<feature type="region of interest" description="Disordered" evidence="3">
    <location>
        <begin position="1"/>
        <end position="134"/>
    </location>
</feature>
<sequence length="789" mass="85225">MEHEASPATSGHGSAHPASNSYSSAPHRRYHGGHDDGHTKYTSPRHSNGHYAKAKGTGYYGSNNNVNHHHQAQYHAPMNMNGGRYYNAHVQPPLPPLPPGASMPPPSPSPSSASTDTTAAARGGGMPAQAAPQLQQGASRVQVLGEWPLPARQRLLVFHGNPDQAMMYGAPTGMMMQMPPPQYMMDPAAAGYYYPPVPIMPAGYPPAAAPYEPPPTSETPPPEGEMYDPAGYPNDAYVEPPYGAPPVYHNPYAPPPYAPYGPPQGGYPDQRAYYPPPPHKMYPPQQHGNFYNPYYPRINVAPPAAYPTADPVDAPVVDTHDEAPLYDAPPTAAPEESPAQVIDPVPTSVAPEMVPEDEPLVEAVEHLKLETTPKPKKKKKSKARAETAPLEALPAVQPPLLEKGLRNETGENNCFLNVVVQSLFHLQTFRDAFGAITRHACPGDGRCVFCALATVFEMLTPGDKIATTTCHSDALRAVLSTLSASSAANVSLPPPGEGPNRFSLGSMDDAAEAHDAVLWQLHEALKTSTKTQDCTCVIHRVFGLLVGEEAHCPKCHTKMTAATYDTMVMAASTAQLHDHIVRKKARTFDKLLAHVVAIGGGTRKCANSRCRNTDLLPSSLKLKAVPQVFTVGLSWPNAQPSSGYLGHIVSSIAPTIDLTRVFPNLIADGLALPHGGGNDAHLMGVFCYFGHHYLTFLFKPSTHEWLSFDDTVVKRVGSSWSDVQKVCLENHLQPMVLFYDVAKKPLVADKVLQFTIGDFVLSVASEVDQENWRATDGSPPTDNDSPLYT</sequence>
<dbReference type="InterPro" id="IPR001394">
    <property type="entry name" value="Peptidase_C19_UCH"/>
</dbReference>
<dbReference type="CDD" id="cd02257">
    <property type="entry name" value="Peptidase_C19"/>
    <property type="match status" value="1"/>
</dbReference>
<dbReference type="InterPro" id="IPR038765">
    <property type="entry name" value="Papain-like_cys_pep_sf"/>
</dbReference>